<evidence type="ECO:0000313" key="4">
    <source>
        <dbReference type="Proteomes" id="UP000014760"/>
    </source>
</evidence>
<reference evidence="2 4" key="2">
    <citation type="journal article" date="2013" name="Nature">
        <title>Insights into bilaterian evolution from three spiralian genomes.</title>
        <authorList>
            <person name="Simakov O."/>
            <person name="Marletaz F."/>
            <person name="Cho S.J."/>
            <person name="Edsinger-Gonzales E."/>
            <person name="Havlak P."/>
            <person name="Hellsten U."/>
            <person name="Kuo D.H."/>
            <person name="Larsson T."/>
            <person name="Lv J."/>
            <person name="Arendt D."/>
            <person name="Savage R."/>
            <person name="Osoegawa K."/>
            <person name="de Jong P."/>
            <person name="Grimwood J."/>
            <person name="Chapman J.A."/>
            <person name="Shapiro H."/>
            <person name="Aerts A."/>
            <person name="Otillar R.P."/>
            <person name="Terry A.Y."/>
            <person name="Boore J.L."/>
            <person name="Grigoriev I.V."/>
            <person name="Lindberg D.R."/>
            <person name="Seaver E.C."/>
            <person name="Weisblat D.A."/>
            <person name="Putnam N.H."/>
            <person name="Rokhsar D.S."/>
        </authorList>
    </citation>
    <scope>NUCLEOTIDE SEQUENCE</scope>
    <source>
        <strain evidence="2 4">I ESC-2004</strain>
    </source>
</reference>
<keyword evidence="1" id="KW-1133">Transmembrane helix</keyword>
<dbReference type="EMBL" id="AMQN01009812">
    <property type="status" value="NOT_ANNOTATED_CDS"/>
    <property type="molecule type" value="Genomic_DNA"/>
</dbReference>
<dbReference type="Proteomes" id="UP000014760">
    <property type="component" value="Unassembled WGS sequence"/>
</dbReference>
<proteinExistence type="predicted"/>
<gene>
    <name evidence="2" type="ORF">CAPTEDRAFT_206562</name>
</gene>
<feature type="transmembrane region" description="Helical" evidence="1">
    <location>
        <begin position="24"/>
        <end position="45"/>
    </location>
</feature>
<dbReference type="HOGENOM" id="CLU_1295475_0_0_1"/>
<sequence>MADDYTRVPVTTQTTPVSDEVLNYASIIAAIVTWAIIVGAILILVRKLFLCFWKTAISTCECSQNCISNTFVGAFCQTVCCANLDVSDDDPSLHNDINTISADISSLYPPTYDIALNMPKPVKNYKLQDTQAKPFDVTFAADNEGLELHESDPDLPSYSDALCMQQTVNATRVQRNDSVNPTRVECVVEIENRASVSSPPTEQVNADAVTVNF</sequence>
<reference evidence="3" key="3">
    <citation type="submission" date="2015-06" db="UniProtKB">
        <authorList>
            <consortium name="EnsemblMetazoa"/>
        </authorList>
    </citation>
    <scope>IDENTIFICATION</scope>
</reference>
<evidence type="ECO:0000256" key="1">
    <source>
        <dbReference type="SAM" id="Phobius"/>
    </source>
</evidence>
<organism evidence="2">
    <name type="scientific">Capitella teleta</name>
    <name type="common">Polychaete worm</name>
    <dbReference type="NCBI Taxonomy" id="283909"/>
    <lineage>
        <taxon>Eukaryota</taxon>
        <taxon>Metazoa</taxon>
        <taxon>Spiralia</taxon>
        <taxon>Lophotrochozoa</taxon>
        <taxon>Annelida</taxon>
        <taxon>Polychaeta</taxon>
        <taxon>Sedentaria</taxon>
        <taxon>Scolecida</taxon>
        <taxon>Capitellidae</taxon>
        <taxon>Capitella</taxon>
    </lineage>
</organism>
<protein>
    <submittedName>
        <fullName evidence="2 3">Uncharacterized protein</fullName>
    </submittedName>
</protein>
<name>R7U2A5_CAPTE</name>
<keyword evidence="4" id="KW-1185">Reference proteome</keyword>
<keyword evidence="1" id="KW-0812">Transmembrane</keyword>
<dbReference type="EMBL" id="KB306280">
    <property type="protein sequence ID" value="ELU00018.1"/>
    <property type="molecule type" value="Genomic_DNA"/>
</dbReference>
<evidence type="ECO:0000313" key="3">
    <source>
        <dbReference type="EnsemblMetazoa" id="CapteP206562"/>
    </source>
</evidence>
<dbReference type="EnsemblMetazoa" id="CapteT206562">
    <property type="protein sequence ID" value="CapteP206562"/>
    <property type="gene ID" value="CapteG206562"/>
</dbReference>
<dbReference type="AlphaFoldDB" id="R7U2A5"/>
<keyword evidence="1" id="KW-0472">Membrane</keyword>
<accession>R7U2A5</accession>
<evidence type="ECO:0000313" key="2">
    <source>
        <dbReference type="EMBL" id="ELU00018.1"/>
    </source>
</evidence>
<reference evidence="4" key="1">
    <citation type="submission" date="2012-12" db="EMBL/GenBank/DDBJ databases">
        <authorList>
            <person name="Hellsten U."/>
            <person name="Grimwood J."/>
            <person name="Chapman J.A."/>
            <person name="Shapiro H."/>
            <person name="Aerts A."/>
            <person name="Otillar R.P."/>
            <person name="Terry A.Y."/>
            <person name="Boore J.L."/>
            <person name="Simakov O."/>
            <person name="Marletaz F."/>
            <person name="Cho S.-J."/>
            <person name="Edsinger-Gonzales E."/>
            <person name="Havlak P."/>
            <person name="Kuo D.-H."/>
            <person name="Larsson T."/>
            <person name="Lv J."/>
            <person name="Arendt D."/>
            <person name="Savage R."/>
            <person name="Osoegawa K."/>
            <person name="de Jong P."/>
            <person name="Lindberg D.R."/>
            <person name="Seaver E.C."/>
            <person name="Weisblat D.A."/>
            <person name="Putnam N.H."/>
            <person name="Grigoriev I.V."/>
            <person name="Rokhsar D.S."/>
        </authorList>
    </citation>
    <scope>NUCLEOTIDE SEQUENCE</scope>
    <source>
        <strain evidence="4">I ESC-2004</strain>
    </source>
</reference>